<feature type="region of interest" description="Disordered" evidence="1">
    <location>
        <begin position="1"/>
        <end position="84"/>
    </location>
</feature>
<evidence type="ECO:0000313" key="2">
    <source>
        <dbReference type="EMBL" id="RIJ43375.1"/>
    </source>
</evidence>
<sequence>PVSPLPVPRTGAPSGAGRPAVPSSSSPTPSAAPRPRPRAEWRDDDEPDTEPIVLPHLAQAPVEAPPAPRTGREETPPRLGGLAG</sequence>
<feature type="non-terminal residue" evidence="2">
    <location>
        <position position="1"/>
    </location>
</feature>
<comment type="caution">
    <text evidence="2">The sequence shown here is derived from an EMBL/GenBank/DDBJ whole genome shotgun (WGS) entry which is preliminary data.</text>
</comment>
<organism evidence="2 3">
    <name type="scientific">Clavibacter lycopersici</name>
    <dbReference type="NCBI Taxonomy" id="2301718"/>
    <lineage>
        <taxon>Bacteria</taxon>
        <taxon>Bacillati</taxon>
        <taxon>Actinomycetota</taxon>
        <taxon>Actinomycetes</taxon>
        <taxon>Micrococcales</taxon>
        <taxon>Microbacteriaceae</taxon>
        <taxon>Clavibacter</taxon>
    </lineage>
</organism>
<feature type="non-terminal residue" evidence="2">
    <location>
        <position position="84"/>
    </location>
</feature>
<proteinExistence type="predicted"/>
<feature type="compositionally biased region" description="Low complexity" evidence="1">
    <location>
        <begin position="18"/>
        <end position="33"/>
    </location>
</feature>
<protein>
    <submittedName>
        <fullName evidence="2">Uncharacterized protein</fullName>
    </submittedName>
</protein>
<dbReference type="Proteomes" id="UP000266484">
    <property type="component" value="Unassembled WGS sequence"/>
</dbReference>
<dbReference type="EMBL" id="QWGT01000618">
    <property type="protein sequence ID" value="RIJ43375.1"/>
    <property type="molecule type" value="Genomic_DNA"/>
</dbReference>
<evidence type="ECO:0000256" key="1">
    <source>
        <dbReference type="SAM" id="MobiDB-lite"/>
    </source>
</evidence>
<dbReference type="AlphaFoldDB" id="A0A399SND2"/>
<evidence type="ECO:0000313" key="3">
    <source>
        <dbReference type="Proteomes" id="UP000266484"/>
    </source>
</evidence>
<name>A0A399SND2_9MICO</name>
<gene>
    <name evidence="2" type="ORF">DZG00_16805</name>
</gene>
<keyword evidence="3" id="KW-1185">Reference proteome</keyword>
<accession>A0A399SND2</accession>
<reference evidence="2 3" key="1">
    <citation type="submission" date="2018-08" db="EMBL/GenBank/DDBJ databases">
        <title>Genome Sequence of Clavibacter michiganensis Subspecies type strains, and the Atypical Peach-Colored Strains Isolated from Tomato.</title>
        <authorList>
            <person name="Osdaghi E."/>
            <person name="Portier P."/>
            <person name="Briand M."/>
            <person name="Jacques M.-A."/>
        </authorList>
    </citation>
    <scope>NUCLEOTIDE SEQUENCE [LARGE SCALE GENOMIC DNA]</scope>
    <source>
        <strain evidence="2 3">CFBP 8615</strain>
    </source>
</reference>